<dbReference type="GO" id="GO:2000343">
    <property type="term" value="P:positive regulation of chemokine (C-X-C motif) ligand 2 production"/>
    <property type="evidence" value="ECO:0007669"/>
    <property type="project" value="TreeGrafter"/>
</dbReference>
<dbReference type="Proteomes" id="UP001046870">
    <property type="component" value="Chromosome 9"/>
</dbReference>
<dbReference type="GO" id="GO:0005886">
    <property type="term" value="C:plasma membrane"/>
    <property type="evidence" value="ECO:0007669"/>
    <property type="project" value="TreeGrafter"/>
</dbReference>
<dbReference type="InterPro" id="IPR035897">
    <property type="entry name" value="Toll_tir_struct_dom_sf"/>
</dbReference>
<dbReference type="GO" id="GO:0035663">
    <property type="term" value="F:Toll-like receptor 2 binding"/>
    <property type="evidence" value="ECO:0007669"/>
    <property type="project" value="TreeGrafter"/>
</dbReference>
<name>A0A9D3TAZ0_MEGAT</name>
<dbReference type="PROSITE" id="PS50104">
    <property type="entry name" value="TIR"/>
    <property type="match status" value="1"/>
</dbReference>
<dbReference type="GO" id="GO:0035662">
    <property type="term" value="F:Toll-like receptor 4 binding"/>
    <property type="evidence" value="ECO:0007669"/>
    <property type="project" value="TreeGrafter"/>
</dbReference>
<dbReference type="InterPro" id="IPR000157">
    <property type="entry name" value="TIR_dom"/>
</dbReference>
<evidence type="ECO:0000313" key="4">
    <source>
        <dbReference type="Proteomes" id="UP001046870"/>
    </source>
</evidence>
<feature type="compositionally biased region" description="Basic and acidic residues" evidence="1">
    <location>
        <begin position="243"/>
        <end position="256"/>
    </location>
</feature>
<dbReference type="GO" id="GO:0034142">
    <property type="term" value="P:toll-like receptor 4 signaling pathway"/>
    <property type="evidence" value="ECO:0007669"/>
    <property type="project" value="TreeGrafter"/>
</dbReference>
<evidence type="ECO:0000256" key="1">
    <source>
        <dbReference type="SAM" id="MobiDB-lite"/>
    </source>
</evidence>
<accession>A0A9D3TAZ0</accession>
<dbReference type="InterPro" id="IPR017279">
    <property type="entry name" value="Tol-interleuk_rcpt_adapt_Tirap"/>
</dbReference>
<feature type="domain" description="TIR" evidence="2">
    <location>
        <begin position="51"/>
        <end position="184"/>
    </location>
</feature>
<dbReference type="Pfam" id="PF13676">
    <property type="entry name" value="TIR_2"/>
    <property type="match status" value="1"/>
</dbReference>
<keyword evidence="4" id="KW-1185">Reference proteome</keyword>
<gene>
    <name evidence="3" type="ORF">MATL_G00114380</name>
</gene>
<organism evidence="3 4">
    <name type="scientific">Megalops atlanticus</name>
    <name type="common">Tarpon</name>
    <name type="synonym">Clupea gigantea</name>
    <dbReference type="NCBI Taxonomy" id="7932"/>
    <lineage>
        <taxon>Eukaryota</taxon>
        <taxon>Metazoa</taxon>
        <taxon>Chordata</taxon>
        <taxon>Craniata</taxon>
        <taxon>Vertebrata</taxon>
        <taxon>Euteleostomi</taxon>
        <taxon>Actinopterygii</taxon>
        <taxon>Neopterygii</taxon>
        <taxon>Teleostei</taxon>
        <taxon>Elopiformes</taxon>
        <taxon>Megalopidae</taxon>
        <taxon>Megalops</taxon>
    </lineage>
</organism>
<dbReference type="GO" id="GO:0043123">
    <property type="term" value="P:positive regulation of canonical NF-kappaB signal transduction"/>
    <property type="evidence" value="ECO:0007669"/>
    <property type="project" value="TreeGrafter"/>
</dbReference>
<dbReference type="AlphaFoldDB" id="A0A9D3TAZ0"/>
<comment type="caution">
    <text evidence="3">The sequence shown here is derived from an EMBL/GenBank/DDBJ whole genome shotgun (WGS) entry which is preliminary data.</text>
</comment>
<dbReference type="EMBL" id="JAFDVH010000009">
    <property type="protein sequence ID" value="KAG7470487.1"/>
    <property type="molecule type" value="Genomic_DNA"/>
</dbReference>
<evidence type="ECO:0000313" key="3">
    <source>
        <dbReference type="EMBL" id="KAG7470487.1"/>
    </source>
</evidence>
<dbReference type="PANTHER" id="PTHR22662:SF0">
    <property type="entry name" value="TOLL_INTERLEUKIN-1 RECEPTOR DOMAIN-CONTAINING ADAPTER PROTEIN"/>
    <property type="match status" value="1"/>
</dbReference>
<dbReference type="OrthoDB" id="9424455at2759"/>
<dbReference type="GO" id="GO:0005737">
    <property type="term" value="C:cytoplasm"/>
    <property type="evidence" value="ECO:0007669"/>
    <property type="project" value="TreeGrafter"/>
</dbReference>
<dbReference type="PANTHER" id="PTHR22662">
    <property type="entry name" value="TIRAP"/>
    <property type="match status" value="1"/>
</dbReference>
<dbReference type="Gene3D" id="3.40.50.10140">
    <property type="entry name" value="Toll/interleukin-1 receptor homology (TIR) domain"/>
    <property type="match status" value="1"/>
</dbReference>
<protein>
    <recommendedName>
        <fullName evidence="2">TIR domain-containing protein</fullName>
    </recommendedName>
</protein>
<dbReference type="GO" id="GO:0032760">
    <property type="term" value="P:positive regulation of tumor necrosis factor production"/>
    <property type="evidence" value="ECO:0007669"/>
    <property type="project" value="TreeGrafter"/>
</dbReference>
<evidence type="ECO:0000259" key="2">
    <source>
        <dbReference type="PROSITE" id="PS50104"/>
    </source>
</evidence>
<feature type="region of interest" description="Disordered" evidence="1">
    <location>
        <begin position="194"/>
        <end position="264"/>
    </location>
</feature>
<dbReference type="SUPFAM" id="SSF52200">
    <property type="entry name" value="Toll/Interleukin receptor TIR domain"/>
    <property type="match status" value="1"/>
</dbReference>
<sequence length="278" mass="30921">MYGWLRRLRERWKRDSLNSSSVETRPVSASSTSSHSPPPQPFLSAAARWCRAFDVCVCHSTEDAAVAQLLVSHLEARPHGLRCFLQLRDSAPGGAVPTELCEAVRSSHCWALLITPHFLLDPWCRYQMHQALAEAPMSNRIIPLVLHVSRSEYPAELRFYCNIDLTRDSERGFELVYKTVLNYLEDMCRSVSAVESGPDHVDSDGILNSSGQMPPAPEILESLPSGRGDYNSTLAQPITGPEHFPHPEHHGLEQSHIKQPAGDTNESLSVSLLMDSTV</sequence>
<proteinExistence type="predicted"/>
<reference evidence="3" key="1">
    <citation type="submission" date="2021-01" db="EMBL/GenBank/DDBJ databases">
        <authorList>
            <person name="Zahm M."/>
            <person name="Roques C."/>
            <person name="Cabau C."/>
            <person name="Klopp C."/>
            <person name="Donnadieu C."/>
            <person name="Jouanno E."/>
            <person name="Lampietro C."/>
            <person name="Louis A."/>
            <person name="Herpin A."/>
            <person name="Echchiki A."/>
            <person name="Berthelot C."/>
            <person name="Parey E."/>
            <person name="Roest-Crollius H."/>
            <person name="Braasch I."/>
            <person name="Postlethwait J."/>
            <person name="Bobe J."/>
            <person name="Montfort J."/>
            <person name="Bouchez O."/>
            <person name="Begum T."/>
            <person name="Mejri S."/>
            <person name="Adams A."/>
            <person name="Chen W.-J."/>
            <person name="Guiguen Y."/>
        </authorList>
    </citation>
    <scope>NUCLEOTIDE SEQUENCE</scope>
    <source>
        <strain evidence="3">YG-15Mar2019-1</strain>
        <tissue evidence="3">Brain</tissue>
    </source>
</reference>
<dbReference type="SMART" id="SM00255">
    <property type="entry name" value="TIR"/>
    <property type="match status" value="1"/>
</dbReference>